<evidence type="ECO:0000256" key="1">
    <source>
        <dbReference type="SAM" id="Phobius"/>
    </source>
</evidence>
<gene>
    <name evidence="2" type="ORF">CKY20_05930</name>
</gene>
<name>A0A3A1YHF3_9FLAO</name>
<feature type="transmembrane region" description="Helical" evidence="1">
    <location>
        <begin position="37"/>
        <end position="60"/>
    </location>
</feature>
<organism evidence="2 3">
    <name type="scientific">Capnocytophaga canis</name>
    <dbReference type="NCBI Taxonomy" id="1848903"/>
    <lineage>
        <taxon>Bacteria</taxon>
        <taxon>Pseudomonadati</taxon>
        <taxon>Bacteroidota</taxon>
        <taxon>Flavobacteriia</taxon>
        <taxon>Flavobacteriales</taxon>
        <taxon>Flavobacteriaceae</taxon>
        <taxon>Capnocytophaga</taxon>
    </lineage>
</organism>
<accession>A0A3A1YHF3</accession>
<proteinExistence type="predicted"/>
<keyword evidence="1" id="KW-0812">Transmembrane</keyword>
<sequence>MEKFWKYNVLLSILCFALYVITIFYSLKKDADDLIPFIGSLLFLAIIQLIISVLVSVMYFKKQNIYSIVFIILQILILFIELLLIAFSAMYGMAQGEFRS</sequence>
<feature type="transmembrane region" description="Helical" evidence="1">
    <location>
        <begin position="7"/>
        <end position="25"/>
    </location>
</feature>
<comment type="caution">
    <text evidence="2">The sequence shown here is derived from an EMBL/GenBank/DDBJ whole genome shotgun (WGS) entry which is preliminary data.</text>
</comment>
<dbReference type="Proteomes" id="UP000265497">
    <property type="component" value="Unassembled WGS sequence"/>
</dbReference>
<reference evidence="2 3" key="1">
    <citation type="submission" date="2017-08" db="EMBL/GenBank/DDBJ databases">
        <title>Capnocytophaga canis 17-158 assembly.</title>
        <authorList>
            <person name="Gulvik C.A."/>
        </authorList>
    </citation>
    <scope>NUCLEOTIDE SEQUENCE [LARGE SCALE GENOMIC DNA]</scope>
    <source>
        <strain evidence="2 3">17-158</strain>
    </source>
</reference>
<keyword evidence="1" id="KW-0472">Membrane</keyword>
<dbReference type="AlphaFoldDB" id="A0A3A1YHF3"/>
<evidence type="ECO:0000313" key="3">
    <source>
        <dbReference type="Proteomes" id="UP000265497"/>
    </source>
</evidence>
<evidence type="ECO:0000313" key="2">
    <source>
        <dbReference type="EMBL" id="RIY36490.1"/>
    </source>
</evidence>
<protein>
    <submittedName>
        <fullName evidence="2">Uncharacterized protein</fullName>
    </submittedName>
</protein>
<feature type="transmembrane region" description="Helical" evidence="1">
    <location>
        <begin position="67"/>
        <end position="91"/>
    </location>
</feature>
<dbReference type="EMBL" id="NSDI01000005">
    <property type="protein sequence ID" value="RIY36490.1"/>
    <property type="molecule type" value="Genomic_DNA"/>
</dbReference>
<keyword evidence="1" id="KW-1133">Transmembrane helix</keyword>